<dbReference type="InterPro" id="IPR050128">
    <property type="entry name" value="Sulfate_adenylyltrnsfr_sub2"/>
</dbReference>
<feature type="domain" description="4Fe-4S ferredoxin-type" evidence="4">
    <location>
        <begin position="450"/>
        <end position="480"/>
    </location>
</feature>
<dbReference type="RefSeq" id="WP_073163795.1">
    <property type="nucleotide sequence ID" value="NZ_FQUW01000011.1"/>
</dbReference>
<gene>
    <name evidence="5" type="ORF">SAMN02745218_01072</name>
</gene>
<proteinExistence type="predicted"/>
<reference evidence="6" key="1">
    <citation type="submission" date="2016-11" db="EMBL/GenBank/DDBJ databases">
        <authorList>
            <person name="Varghese N."/>
            <person name="Submissions S."/>
        </authorList>
    </citation>
    <scope>NUCLEOTIDE SEQUENCE [LARGE SCALE GENOMIC DNA]</scope>
    <source>
        <strain evidence="6">DSM 11792</strain>
    </source>
</reference>
<evidence type="ECO:0000256" key="3">
    <source>
        <dbReference type="ARBA" id="ARBA00023014"/>
    </source>
</evidence>
<sequence length="764" mass="87669">MYDILWDKETGGILLTESKSEVIRGEIRPVFFEELDLLGFNRHWSYAQVEEPLLWATPGRRYFYRGELVAEAKGGGFFENPEIEFHEKNLHLQPVKVKTMLAKNSLLLEGLVQQAIESIWDTYKKYRPKVDAAAVAFSGGKDSLVLLDLVQRALSPGEFVVIFSDTTMEISATYDALEKARQRWKHLYFYTARAEKDAQTTWREFGPPSRVHRWCCTVHKSVPTLLCLRELVGKPSVKALVFDGVRWEESLMRQKYSLVSEGSKHNTQINASPLLNWSSGEIFLYLFKRNIFFNRAYRYGLVRVGCAVCPLSSKWTNQITWLVFRNEVDKFLAILRDYARQKNVSENEIEKFIKEREWRVRAGGRDMDTGGTGVLETGGKKTVTFFIRRPREEWVEWAKTLGSLVREGDGRGRIENGSVGYPFRIKRHDEGVEVSLRNIDRADRFFLSHLRAAANKAAYCNHCRSCEVECPTGALQINDTVKIAEDHCIHCAACLTFVEKGCLAAKSLAISRGGRGLKGLNRYQTFGMRKAWLEEYFRDPEKWWYENSLGNRQFEAMRVWLREAEIVTGTRITLLGERLREWGTENPLTWAVIWTNLARNSILVDWYLHNVPWDSSYLKEELVEFLDENLAKRSRENAITTLVGLLRDTPLGGELGLGIVQTKGKLTTITKRGWESVPALAVLYSLYRYAERVGRHGFSLSELLNGAPEGPHALFGLSRDRLAGMLRAISSRWERWLSVELVRDLDNIYLDQSRSSIEVLELGG</sequence>
<keyword evidence="2" id="KW-0408">Iron</keyword>
<keyword evidence="1" id="KW-0479">Metal-binding</keyword>
<dbReference type="Gene3D" id="3.30.70.20">
    <property type="match status" value="1"/>
</dbReference>
<dbReference type="PROSITE" id="PS00198">
    <property type="entry name" value="4FE4S_FER_1"/>
    <property type="match status" value="1"/>
</dbReference>
<dbReference type="PANTHER" id="PTHR43196">
    <property type="entry name" value="SULFATE ADENYLYLTRANSFERASE SUBUNIT 2"/>
    <property type="match status" value="1"/>
</dbReference>
<dbReference type="SUPFAM" id="SSF54862">
    <property type="entry name" value="4Fe-4S ferredoxins"/>
    <property type="match status" value="1"/>
</dbReference>
<dbReference type="PROSITE" id="PS51379">
    <property type="entry name" value="4FE4S_FER_2"/>
    <property type="match status" value="1"/>
</dbReference>
<dbReference type="GO" id="GO:0051536">
    <property type="term" value="F:iron-sulfur cluster binding"/>
    <property type="evidence" value="ECO:0007669"/>
    <property type="project" value="UniProtKB-KW"/>
</dbReference>
<dbReference type="Proteomes" id="UP000184196">
    <property type="component" value="Unassembled WGS sequence"/>
</dbReference>
<evidence type="ECO:0000259" key="4">
    <source>
        <dbReference type="PROSITE" id="PS51379"/>
    </source>
</evidence>
<keyword evidence="6" id="KW-1185">Reference proteome</keyword>
<protein>
    <submittedName>
        <fullName evidence="5">Phosphoadenosine phosphosulfate reductase</fullName>
    </submittedName>
</protein>
<evidence type="ECO:0000256" key="1">
    <source>
        <dbReference type="ARBA" id="ARBA00022723"/>
    </source>
</evidence>
<dbReference type="GO" id="GO:0046872">
    <property type="term" value="F:metal ion binding"/>
    <property type="evidence" value="ECO:0007669"/>
    <property type="project" value="UniProtKB-KW"/>
</dbReference>
<accession>A0A1M4XF40</accession>
<evidence type="ECO:0000313" key="5">
    <source>
        <dbReference type="EMBL" id="SHE92078.1"/>
    </source>
</evidence>
<evidence type="ECO:0000313" key="6">
    <source>
        <dbReference type="Proteomes" id="UP000184196"/>
    </source>
</evidence>
<dbReference type="GO" id="GO:0003824">
    <property type="term" value="F:catalytic activity"/>
    <property type="evidence" value="ECO:0007669"/>
    <property type="project" value="InterPro"/>
</dbReference>
<dbReference type="OrthoDB" id="9774475at2"/>
<name>A0A1M4XF40_9FIRM</name>
<dbReference type="PANTHER" id="PTHR43196:SF2">
    <property type="entry name" value="PHOSPHOADENOSINE PHOSPHOSULFATE REDUCTASE"/>
    <property type="match status" value="1"/>
</dbReference>
<dbReference type="InterPro" id="IPR002500">
    <property type="entry name" value="PAPS_reduct_dom"/>
</dbReference>
<keyword evidence="3" id="KW-0411">Iron-sulfur</keyword>
<dbReference type="InterPro" id="IPR017896">
    <property type="entry name" value="4Fe4S_Fe-S-bd"/>
</dbReference>
<dbReference type="Gene3D" id="3.40.50.620">
    <property type="entry name" value="HUPs"/>
    <property type="match status" value="1"/>
</dbReference>
<dbReference type="SUPFAM" id="SSF52402">
    <property type="entry name" value="Adenine nucleotide alpha hydrolases-like"/>
    <property type="match status" value="1"/>
</dbReference>
<dbReference type="InterPro" id="IPR014729">
    <property type="entry name" value="Rossmann-like_a/b/a_fold"/>
</dbReference>
<dbReference type="EMBL" id="FQUW01000011">
    <property type="protein sequence ID" value="SHE92078.1"/>
    <property type="molecule type" value="Genomic_DNA"/>
</dbReference>
<dbReference type="AlphaFoldDB" id="A0A1M4XF40"/>
<evidence type="ECO:0000256" key="2">
    <source>
        <dbReference type="ARBA" id="ARBA00023004"/>
    </source>
</evidence>
<organism evidence="5 6">
    <name type="scientific">Desulfofundulus australicus DSM 11792</name>
    <dbReference type="NCBI Taxonomy" id="1121425"/>
    <lineage>
        <taxon>Bacteria</taxon>
        <taxon>Bacillati</taxon>
        <taxon>Bacillota</taxon>
        <taxon>Clostridia</taxon>
        <taxon>Eubacteriales</taxon>
        <taxon>Peptococcaceae</taxon>
        <taxon>Desulfofundulus</taxon>
    </lineage>
</organism>
<dbReference type="Pfam" id="PF01507">
    <property type="entry name" value="PAPS_reduct"/>
    <property type="match status" value="1"/>
</dbReference>
<dbReference type="InterPro" id="IPR017900">
    <property type="entry name" value="4Fe4S_Fe_S_CS"/>
</dbReference>